<dbReference type="Proteomes" id="UP000824125">
    <property type="component" value="Unassembled WGS sequence"/>
</dbReference>
<name>A0A9D1SP92_9FIRM</name>
<dbReference type="EMBL" id="DVNM01000028">
    <property type="protein sequence ID" value="HIU69335.1"/>
    <property type="molecule type" value="Genomic_DNA"/>
</dbReference>
<dbReference type="SUPFAM" id="SSF109604">
    <property type="entry name" value="HD-domain/PDEase-like"/>
    <property type="match status" value="1"/>
</dbReference>
<dbReference type="InterPro" id="IPR003607">
    <property type="entry name" value="HD/PDEase_dom"/>
</dbReference>
<reference evidence="2" key="2">
    <citation type="journal article" date="2021" name="PeerJ">
        <title>Extensive microbial diversity within the chicken gut microbiome revealed by metagenomics and culture.</title>
        <authorList>
            <person name="Gilroy R."/>
            <person name="Ravi A."/>
            <person name="Getino M."/>
            <person name="Pursley I."/>
            <person name="Horton D.L."/>
            <person name="Alikhan N.F."/>
            <person name="Baker D."/>
            <person name="Gharbi K."/>
            <person name="Hall N."/>
            <person name="Watson M."/>
            <person name="Adriaenssens E.M."/>
            <person name="Foster-Nyarko E."/>
            <person name="Jarju S."/>
            <person name="Secka A."/>
            <person name="Antonio M."/>
            <person name="Oren A."/>
            <person name="Chaudhuri R.R."/>
            <person name="La Ragione R."/>
            <person name="Hildebrand F."/>
            <person name="Pallen M.J."/>
        </authorList>
    </citation>
    <scope>NUCLEOTIDE SEQUENCE</scope>
    <source>
        <strain evidence="2">CHK176-6737</strain>
    </source>
</reference>
<gene>
    <name evidence="2" type="ORF">IAD23_05185</name>
</gene>
<reference evidence="2" key="1">
    <citation type="submission" date="2020-10" db="EMBL/GenBank/DDBJ databases">
        <authorList>
            <person name="Gilroy R."/>
        </authorList>
    </citation>
    <scope>NUCLEOTIDE SEQUENCE</scope>
    <source>
        <strain evidence="2">CHK176-6737</strain>
    </source>
</reference>
<evidence type="ECO:0000313" key="2">
    <source>
        <dbReference type="EMBL" id="HIU69335.1"/>
    </source>
</evidence>
<protein>
    <submittedName>
        <fullName evidence="2">Phosphohydrolase</fullName>
    </submittedName>
</protein>
<sequence>MSQKLLDTLAEEMMLYDFGDARRTFHFIQVHDLARRIALGENVPSDIQFITEAAALVHDIGIHNCEKKYGACPGPLQEREGPPEAEKILRRLGFSEAQTSRICELVGRHHTYQNVDSMDLQILIEADFLVNLHEDGCSKNAVHTAYDKHFKTKTGRRLCRTIYGLDEKA</sequence>
<accession>A0A9D1SP92</accession>
<evidence type="ECO:0000259" key="1">
    <source>
        <dbReference type="Pfam" id="PF01966"/>
    </source>
</evidence>
<proteinExistence type="predicted"/>
<dbReference type="Pfam" id="PF01966">
    <property type="entry name" value="HD"/>
    <property type="match status" value="1"/>
</dbReference>
<organism evidence="2 3">
    <name type="scientific">Candidatus Scybalenecus merdavium</name>
    <dbReference type="NCBI Taxonomy" id="2840939"/>
    <lineage>
        <taxon>Bacteria</taxon>
        <taxon>Bacillati</taxon>
        <taxon>Bacillota</taxon>
        <taxon>Clostridia</taxon>
        <taxon>Eubacteriales</taxon>
        <taxon>Oscillospiraceae</taxon>
        <taxon>Oscillospiraceae incertae sedis</taxon>
        <taxon>Candidatus Scybalenecus</taxon>
    </lineage>
</organism>
<evidence type="ECO:0000313" key="3">
    <source>
        <dbReference type="Proteomes" id="UP000824125"/>
    </source>
</evidence>
<dbReference type="InterPro" id="IPR006674">
    <property type="entry name" value="HD_domain"/>
</dbReference>
<dbReference type="Gene3D" id="1.10.3210.10">
    <property type="entry name" value="Hypothetical protein af1432"/>
    <property type="match status" value="1"/>
</dbReference>
<feature type="domain" description="HD" evidence="1">
    <location>
        <begin position="26"/>
        <end position="127"/>
    </location>
</feature>
<comment type="caution">
    <text evidence="2">The sequence shown here is derived from an EMBL/GenBank/DDBJ whole genome shotgun (WGS) entry which is preliminary data.</text>
</comment>
<dbReference type="CDD" id="cd00077">
    <property type="entry name" value="HDc"/>
    <property type="match status" value="1"/>
</dbReference>
<dbReference type="AlphaFoldDB" id="A0A9D1SP92"/>